<evidence type="ECO:0000313" key="1">
    <source>
        <dbReference type="EMBL" id="MBG9378547.1"/>
    </source>
</evidence>
<reference evidence="1" key="1">
    <citation type="submission" date="2020-11" db="EMBL/GenBank/DDBJ databases">
        <title>Bacterial whole genome sequence for Panacibacter sp. DH6.</title>
        <authorList>
            <person name="Le V."/>
            <person name="Ko S."/>
            <person name="Ahn C.-Y."/>
            <person name="Oh H.-M."/>
        </authorList>
    </citation>
    <scope>NUCLEOTIDE SEQUENCE</scope>
    <source>
        <strain evidence="1">DH6</strain>
    </source>
</reference>
<dbReference type="EMBL" id="JADWYR010000003">
    <property type="protein sequence ID" value="MBG9378547.1"/>
    <property type="molecule type" value="Genomic_DNA"/>
</dbReference>
<proteinExistence type="predicted"/>
<name>A0A931MDE7_9BACT</name>
<dbReference type="AlphaFoldDB" id="A0A931MDE7"/>
<comment type="caution">
    <text evidence="1">The sequence shown here is derived from an EMBL/GenBank/DDBJ whole genome shotgun (WGS) entry which is preliminary data.</text>
</comment>
<gene>
    <name evidence="1" type="ORF">I5907_20090</name>
</gene>
<organism evidence="1 2">
    <name type="scientific">Panacibacter microcysteis</name>
    <dbReference type="NCBI Taxonomy" id="2793269"/>
    <lineage>
        <taxon>Bacteria</taxon>
        <taxon>Pseudomonadati</taxon>
        <taxon>Bacteroidota</taxon>
        <taxon>Chitinophagia</taxon>
        <taxon>Chitinophagales</taxon>
        <taxon>Chitinophagaceae</taxon>
        <taxon>Panacibacter</taxon>
    </lineage>
</organism>
<keyword evidence="2" id="KW-1185">Reference proteome</keyword>
<evidence type="ECO:0000313" key="2">
    <source>
        <dbReference type="Proteomes" id="UP000628448"/>
    </source>
</evidence>
<accession>A0A931MDE7</accession>
<protein>
    <submittedName>
        <fullName evidence="1">Uncharacterized protein</fullName>
    </submittedName>
</protein>
<sequence>MGKPRERRIAIPVKVIMPIGMIKPTPRTNADPINVRKSAGICKRNLFMPVFYLLKPTQQDLRVEHLLISGGAKVIRMLLAVTSLQSATRKDRECLLCYRQ</sequence>
<dbReference type="Proteomes" id="UP000628448">
    <property type="component" value="Unassembled WGS sequence"/>
</dbReference>
<dbReference type="RefSeq" id="WP_196992646.1">
    <property type="nucleotide sequence ID" value="NZ_JADWYR010000003.1"/>
</dbReference>